<organism evidence="4 5">
    <name type="scientific">Butyricicoccus intestinisimiae</name>
    <dbReference type="NCBI Taxonomy" id="2841509"/>
    <lineage>
        <taxon>Bacteria</taxon>
        <taxon>Bacillati</taxon>
        <taxon>Bacillota</taxon>
        <taxon>Clostridia</taxon>
        <taxon>Eubacteriales</taxon>
        <taxon>Butyricicoccaceae</taxon>
        <taxon>Butyricicoccus</taxon>
    </lineage>
</organism>
<dbReference type="Pfam" id="PF13407">
    <property type="entry name" value="Peripla_BP_4"/>
    <property type="match status" value="1"/>
</dbReference>
<name>A0ABS6EWL0_9FIRM</name>
<dbReference type="InterPro" id="IPR000843">
    <property type="entry name" value="HTH_LacI"/>
</dbReference>
<proteinExistence type="inferred from homology"/>
<sequence length="341" mass="37614">MAVTLKQIAELAGVSRGTVDRALYNRGRVKPEVAERIRKIADDLGYQPNRAGKALAMTHRPMKLGVIAQATETPFMHLLRSGIDDAAREVSTMGCEVLIREGIGLDVDVQLQLIDELLAEDISGLAICPADDPRIKKKINALVDAGIPVVTFNADIDDTKRMCFVGQNSELAGRTCAGLVNAITNDGGLVLPISGYHYNHSHALRIHGFCDEIKKSFPNLRTLPAVYCQDDEITTQELTEQTLRRHPDLKAIYMAAGGQAGVSRALDRMGYAGKVRVICFDLVPNNIQNLLDSRIDFLIGQDAHTQGFQPVMLLFDRVFSGKSPETRYFYTDISIKNKYNV</sequence>
<evidence type="ECO:0000313" key="5">
    <source>
        <dbReference type="Proteomes" id="UP000783588"/>
    </source>
</evidence>
<accession>A0ABS6EWL0</accession>
<dbReference type="EMBL" id="JAHLQI010000010">
    <property type="protein sequence ID" value="MBU5491501.1"/>
    <property type="molecule type" value="Genomic_DNA"/>
</dbReference>
<evidence type="ECO:0000259" key="3">
    <source>
        <dbReference type="PROSITE" id="PS50932"/>
    </source>
</evidence>
<gene>
    <name evidence="4" type="ORF">KQI75_12900</name>
</gene>
<reference evidence="4 5" key="1">
    <citation type="submission" date="2021-06" db="EMBL/GenBank/DDBJ databases">
        <authorList>
            <person name="Sun Q."/>
            <person name="Li D."/>
        </authorList>
    </citation>
    <scope>NUCLEOTIDE SEQUENCE [LARGE SCALE GENOMIC DNA]</scope>
    <source>
        <strain evidence="4 5">MSJd-7</strain>
    </source>
</reference>
<dbReference type="CDD" id="cd01392">
    <property type="entry name" value="HTH_LacI"/>
    <property type="match status" value="1"/>
</dbReference>
<feature type="domain" description="HTH lacI-type" evidence="3">
    <location>
        <begin position="3"/>
        <end position="57"/>
    </location>
</feature>
<evidence type="ECO:0000313" key="4">
    <source>
        <dbReference type="EMBL" id="MBU5491501.1"/>
    </source>
</evidence>
<dbReference type="InterPro" id="IPR025997">
    <property type="entry name" value="SBP_2_dom"/>
</dbReference>
<dbReference type="Pfam" id="PF00356">
    <property type="entry name" value="LacI"/>
    <property type="match status" value="1"/>
</dbReference>
<comment type="similarity">
    <text evidence="2">Belongs to the bacterial solute-binding protein 2 family.</text>
</comment>
<keyword evidence="4" id="KW-0238">DNA-binding</keyword>
<dbReference type="CDD" id="cd06307">
    <property type="entry name" value="PBP1_sugar_binding"/>
    <property type="match status" value="1"/>
</dbReference>
<keyword evidence="5" id="KW-1185">Reference proteome</keyword>
<protein>
    <submittedName>
        <fullName evidence="4">LacI family DNA-binding transcriptional regulator</fullName>
    </submittedName>
</protein>
<dbReference type="GO" id="GO:0003677">
    <property type="term" value="F:DNA binding"/>
    <property type="evidence" value="ECO:0007669"/>
    <property type="project" value="UniProtKB-KW"/>
</dbReference>
<dbReference type="PROSITE" id="PS50932">
    <property type="entry name" value="HTH_LACI_2"/>
    <property type="match status" value="1"/>
</dbReference>
<evidence type="ECO:0000256" key="1">
    <source>
        <dbReference type="ARBA" id="ARBA00004196"/>
    </source>
</evidence>
<evidence type="ECO:0000256" key="2">
    <source>
        <dbReference type="ARBA" id="ARBA00007639"/>
    </source>
</evidence>
<dbReference type="PANTHER" id="PTHR30036:SF7">
    <property type="entry name" value="ABC TRANSPORTER PERIPLASMIC-BINDING PROTEIN YPHF"/>
    <property type="match status" value="1"/>
</dbReference>
<dbReference type="PANTHER" id="PTHR30036">
    <property type="entry name" value="D-XYLOSE-BINDING PERIPLASMIC PROTEIN"/>
    <property type="match status" value="1"/>
</dbReference>
<dbReference type="Proteomes" id="UP000783588">
    <property type="component" value="Unassembled WGS sequence"/>
</dbReference>
<dbReference type="SMART" id="SM00354">
    <property type="entry name" value="HTH_LACI"/>
    <property type="match status" value="1"/>
</dbReference>
<comment type="caution">
    <text evidence="4">The sequence shown here is derived from an EMBL/GenBank/DDBJ whole genome shotgun (WGS) entry which is preliminary data.</text>
</comment>
<dbReference type="RefSeq" id="WP_216471245.1">
    <property type="nucleotide sequence ID" value="NZ_JAHLQI010000010.1"/>
</dbReference>
<dbReference type="InterPro" id="IPR050555">
    <property type="entry name" value="Bact_Solute-Bind_Prot2"/>
</dbReference>
<comment type="subcellular location">
    <subcellularLocation>
        <location evidence="1">Cell envelope</location>
    </subcellularLocation>
</comment>